<comment type="caution">
    <text evidence="1">The sequence shown here is derived from an EMBL/GenBank/DDBJ whole genome shotgun (WGS) entry which is preliminary data.</text>
</comment>
<reference evidence="1 2" key="1">
    <citation type="journal article" date="2015" name="Genome Announc.">
        <title>Expanding the biotechnology potential of lactobacilli through comparative genomics of 213 strains and associated genera.</title>
        <authorList>
            <person name="Sun Z."/>
            <person name="Harris H.M."/>
            <person name="McCann A."/>
            <person name="Guo C."/>
            <person name="Argimon S."/>
            <person name="Zhang W."/>
            <person name="Yang X."/>
            <person name="Jeffery I.B."/>
            <person name="Cooney J.C."/>
            <person name="Kagawa T.F."/>
            <person name="Liu W."/>
            <person name="Song Y."/>
            <person name="Salvetti E."/>
            <person name="Wrobel A."/>
            <person name="Rasinkangas P."/>
            <person name="Parkhill J."/>
            <person name="Rea M.C."/>
            <person name="O'Sullivan O."/>
            <person name="Ritari J."/>
            <person name="Douillard F.P."/>
            <person name="Paul Ross R."/>
            <person name="Yang R."/>
            <person name="Briner A.E."/>
            <person name="Felis G.E."/>
            <person name="de Vos W.M."/>
            <person name="Barrangou R."/>
            <person name="Klaenhammer T.R."/>
            <person name="Caufield P.W."/>
            <person name="Cui Y."/>
            <person name="Zhang H."/>
            <person name="O'Toole P.W."/>
        </authorList>
    </citation>
    <scope>NUCLEOTIDE SEQUENCE [LARGE SCALE GENOMIC DNA]</scope>
    <source>
        <strain evidence="1 2">DSM 19682</strain>
    </source>
</reference>
<dbReference type="Proteomes" id="UP000051248">
    <property type="component" value="Unassembled WGS sequence"/>
</dbReference>
<dbReference type="AlphaFoldDB" id="A0A0R1K766"/>
<evidence type="ECO:0000313" key="2">
    <source>
        <dbReference type="Proteomes" id="UP000051248"/>
    </source>
</evidence>
<accession>A0A0R1K766</accession>
<name>A0A0R1K766_9LACO</name>
<dbReference type="PATRIC" id="fig|1423775.4.peg.620"/>
<dbReference type="STRING" id="1423775.FD03_GL000608"/>
<evidence type="ECO:0000313" key="1">
    <source>
        <dbReference type="EMBL" id="KRK79478.1"/>
    </source>
</evidence>
<organism evidence="1 2">
    <name type="scientific">Companilactobacillus nodensis DSM 19682 = JCM 14932 = NBRC 107160</name>
    <dbReference type="NCBI Taxonomy" id="1423775"/>
    <lineage>
        <taxon>Bacteria</taxon>
        <taxon>Bacillati</taxon>
        <taxon>Bacillota</taxon>
        <taxon>Bacilli</taxon>
        <taxon>Lactobacillales</taxon>
        <taxon>Lactobacillaceae</taxon>
        <taxon>Companilactobacillus</taxon>
    </lineage>
</organism>
<proteinExistence type="predicted"/>
<keyword evidence="2" id="KW-1185">Reference proteome</keyword>
<protein>
    <submittedName>
        <fullName evidence="1">Uncharacterized protein</fullName>
    </submittedName>
</protein>
<gene>
    <name evidence="1" type="ORF">FD03_GL000608</name>
</gene>
<dbReference type="RefSeq" id="WP_025024391.1">
    <property type="nucleotide sequence ID" value="NZ_AZDZ01000014.1"/>
</dbReference>
<sequence>MNDELVSIESTLTDYSKVNKEIGSVDYQMHQISDDIWDLEQGYQDCSEEKSAYIYLKSKRSELEDMKSKYEQAIYARFEDYYA</sequence>
<dbReference type="EMBL" id="AZDZ01000014">
    <property type="protein sequence ID" value="KRK79478.1"/>
    <property type="molecule type" value="Genomic_DNA"/>
</dbReference>